<dbReference type="OrthoDB" id="5321006at2759"/>
<comment type="caution">
    <text evidence="1">The sequence shown here is derived from an EMBL/GenBank/DDBJ whole genome shotgun (WGS) entry which is preliminary data.</text>
</comment>
<evidence type="ECO:0000313" key="2">
    <source>
        <dbReference type="Proteomes" id="UP001140091"/>
    </source>
</evidence>
<sequence length="63" mass="7050">MHRPHPFALNDASSTAPALADEIEQISTRNLALARYKRNHDLMNEVFAQAAFGVYYLICVSLS</sequence>
<name>A0A9W8JJI6_9AGAR</name>
<protein>
    <submittedName>
        <fullName evidence="1">Uncharacterized protein</fullName>
    </submittedName>
</protein>
<gene>
    <name evidence="1" type="ORF">H1R20_g5128</name>
</gene>
<dbReference type="EMBL" id="JANBPK010000788">
    <property type="protein sequence ID" value="KAJ2931983.1"/>
    <property type="molecule type" value="Genomic_DNA"/>
</dbReference>
<evidence type="ECO:0000313" key="1">
    <source>
        <dbReference type="EMBL" id="KAJ2931983.1"/>
    </source>
</evidence>
<accession>A0A9W8JJI6</accession>
<proteinExistence type="predicted"/>
<feature type="non-terminal residue" evidence="1">
    <location>
        <position position="63"/>
    </location>
</feature>
<keyword evidence="2" id="KW-1185">Reference proteome</keyword>
<dbReference type="AlphaFoldDB" id="A0A9W8JJI6"/>
<organism evidence="1 2">
    <name type="scientific">Candolleomyces eurysporus</name>
    <dbReference type="NCBI Taxonomy" id="2828524"/>
    <lineage>
        <taxon>Eukaryota</taxon>
        <taxon>Fungi</taxon>
        <taxon>Dikarya</taxon>
        <taxon>Basidiomycota</taxon>
        <taxon>Agaricomycotina</taxon>
        <taxon>Agaricomycetes</taxon>
        <taxon>Agaricomycetidae</taxon>
        <taxon>Agaricales</taxon>
        <taxon>Agaricineae</taxon>
        <taxon>Psathyrellaceae</taxon>
        <taxon>Candolleomyces</taxon>
    </lineage>
</organism>
<dbReference type="Proteomes" id="UP001140091">
    <property type="component" value="Unassembled WGS sequence"/>
</dbReference>
<reference evidence="1" key="1">
    <citation type="submission" date="2022-06" db="EMBL/GenBank/DDBJ databases">
        <title>Genome Sequence of Candolleomyces eurysporus.</title>
        <authorList>
            <person name="Buettner E."/>
        </authorList>
    </citation>
    <scope>NUCLEOTIDE SEQUENCE</scope>
    <source>
        <strain evidence="1">VTCC 930004</strain>
    </source>
</reference>